<proteinExistence type="predicted"/>
<dbReference type="KEGG" id="marq:MARGE09_P4078"/>
<dbReference type="EMBL" id="AP023086">
    <property type="protein sequence ID" value="BCD99876.1"/>
    <property type="molecule type" value="Genomic_DNA"/>
</dbReference>
<name>A0AAN1WLJ8_9GAMM</name>
<organism evidence="1 2">
    <name type="scientific">Marinagarivorans cellulosilyticus</name>
    <dbReference type="NCBI Taxonomy" id="2721545"/>
    <lineage>
        <taxon>Bacteria</taxon>
        <taxon>Pseudomonadati</taxon>
        <taxon>Pseudomonadota</taxon>
        <taxon>Gammaproteobacteria</taxon>
        <taxon>Cellvibrionales</taxon>
        <taxon>Cellvibrionaceae</taxon>
        <taxon>Marinagarivorans</taxon>
    </lineage>
</organism>
<dbReference type="Proteomes" id="UP001320119">
    <property type="component" value="Chromosome"/>
</dbReference>
<evidence type="ECO:0000313" key="1">
    <source>
        <dbReference type="EMBL" id="BCD99876.1"/>
    </source>
</evidence>
<reference evidence="1 2" key="1">
    <citation type="journal article" date="2022" name="IScience">
        <title>An ultrasensitive nanofiber-based assay for enzymatic hydrolysis and deep-sea microbial degradation of cellulose.</title>
        <authorList>
            <person name="Tsudome M."/>
            <person name="Tachioka M."/>
            <person name="Miyazaki M."/>
            <person name="Uchimura K."/>
            <person name="Tsuda M."/>
            <person name="Takaki Y."/>
            <person name="Deguchi S."/>
        </authorList>
    </citation>
    <scope>NUCLEOTIDE SEQUENCE [LARGE SCALE GENOMIC DNA]</scope>
    <source>
        <strain evidence="1 2">GE09</strain>
    </source>
</reference>
<accession>A0AAN1WLJ8</accession>
<dbReference type="AlphaFoldDB" id="A0AAN1WLJ8"/>
<evidence type="ECO:0000313" key="2">
    <source>
        <dbReference type="Proteomes" id="UP001320119"/>
    </source>
</evidence>
<protein>
    <submittedName>
        <fullName evidence="1">Uncharacterized protein</fullName>
    </submittedName>
</protein>
<keyword evidence="2" id="KW-1185">Reference proteome</keyword>
<sequence length="187" mass="21855">MLLCYAVNEIVVSKKVPENNLLQDFGENNAIKNTLADLNIRALENAYLKYLSAGNENAVLRFDAIFRRELGQNLHKFMYDASYRQLFIQQIVGVQKTRYTLSFNRFIEEYAEFLIWQKKLLTIYGCKPSPEKISQFIGAIKRGYSHSFSQELYPLLQVWVLASEMQGGRLMLDTYQRFANDRGVRCW</sequence>
<gene>
    <name evidence="1" type="ORF">MARGE09_P4078</name>
</gene>